<dbReference type="PANTHER" id="PTHR10579:SF43">
    <property type="entry name" value="ZINC FINGER (C3HC4-TYPE RING FINGER) FAMILY PROTEIN"/>
    <property type="match status" value="1"/>
</dbReference>
<name>A0A9E7R2P4_9EURY</name>
<dbReference type="CDD" id="cd00198">
    <property type="entry name" value="vWFA"/>
    <property type="match status" value="1"/>
</dbReference>
<keyword evidence="4" id="KW-1185">Reference proteome</keyword>
<dbReference type="InterPro" id="IPR002035">
    <property type="entry name" value="VWF_A"/>
</dbReference>
<dbReference type="Proteomes" id="UP001057580">
    <property type="component" value="Chromosome"/>
</dbReference>
<dbReference type="SMART" id="SM00327">
    <property type="entry name" value="VWA"/>
    <property type="match status" value="1"/>
</dbReference>
<dbReference type="InterPro" id="IPR051266">
    <property type="entry name" value="CLCR"/>
</dbReference>
<dbReference type="Pfam" id="PF00092">
    <property type="entry name" value="VWA"/>
    <property type="match status" value="1"/>
</dbReference>
<proteinExistence type="predicted"/>
<dbReference type="InterPro" id="IPR055713">
    <property type="entry name" value="DUF7289"/>
</dbReference>
<keyword evidence="1" id="KW-1133">Transmembrane helix</keyword>
<evidence type="ECO:0000313" key="4">
    <source>
        <dbReference type="Proteomes" id="UP001057580"/>
    </source>
</evidence>
<dbReference type="KEGG" id="ssai:N0B31_20670"/>
<keyword evidence="1" id="KW-0472">Membrane</keyword>
<organism evidence="3 4">
    <name type="scientific">Salinirubellus salinus</name>
    <dbReference type="NCBI Taxonomy" id="1364945"/>
    <lineage>
        <taxon>Archaea</taxon>
        <taxon>Methanobacteriati</taxon>
        <taxon>Methanobacteriota</taxon>
        <taxon>Stenosarchaea group</taxon>
        <taxon>Halobacteria</taxon>
        <taxon>Halobacteriales</taxon>
        <taxon>Natronomonadaceae</taxon>
        <taxon>Salinirubellus</taxon>
    </lineage>
</organism>
<dbReference type="PROSITE" id="PS50234">
    <property type="entry name" value="VWFA"/>
    <property type="match status" value="1"/>
</dbReference>
<reference evidence="3" key="1">
    <citation type="submission" date="2022-09" db="EMBL/GenBank/DDBJ databases">
        <title>Diverse halophilic archaea isolated from saline environments.</title>
        <authorList>
            <person name="Cui H.-L."/>
        </authorList>
    </citation>
    <scope>NUCLEOTIDE SEQUENCE</scope>
    <source>
        <strain evidence="3">ZS-35-S2</strain>
    </source>
</reference>
<accession>A0A9E7R2P4</accession>
<dbReference type="Gene3D" id="3.40.50.410">
    <property type="entry name" value="von Willebrand factor, type A domain"/>
    <property type="match status" value="1"/>
</dbReference>
<feature type="domain" description="VWFA" evidence="2">
    <location>
        <begin position="315"/>
        <end position="520"/>
    </location>
</feature>
<dbReference type="Pfam" id="PF23960">
    <property type="entry name" value="DUF7289"/>
    <property type="match status" value="1"/>
</dbReference>
<feature type="transmembrane region" description="Helical" evidence="1">
    <location>
        <begin position="16"/>
        <end position="35"/>
    </location>
</feature>
<dbReference type="PANTHER" id="PTHR10579">
    <property type="entry name" value="CALCIUM-ACTIVATED CHLORIDE CHANNEL REGULATOR"/>
    <property type="match status" value="1"/>
</dbReference>
<dbReference type="AlphaFoldDB" id="A0A9E7R2P4"/>
<dbReference type="SUPFAM" id="SSF53300">
    <property type="entry name" value="vWA-like"/>
    <property type="match status" value="1"/>
</dbReference>
<sequence length="722" mass="76823">MTGGDSRTDRAATNTLGYVLLLGLVVTSASVLFVVGGDAIQRIETESRGETGELLVQEVDAKLGSVASAPGDAATSVEIGDKRPSQVTVVGNGTLEIRVNGGACTRTFDLGGITVESETGETVAYQAGGVWRLAPDGGSVMVAPPDITFQNRSLNVRLVNFTGAVNGDRFRTVKNESKSVATTTSARETLLSGSCARPRNVTVRVTSAYHEAWADYLSQEVDTSVTETGSTVSFTLNQSDLPRAVDDSRNRVVNLSDASVVDPDPVNGRLPGSSFTIDKSAGNRYFVSGSIVPGGAGVSDIETFDGGAILRRPVDVVVVMDESGSMSGTKNRNAEDAAQEFVGLIDVARDRVAFVGYTTESRYILVDGDRYFGPRTDVLDDDTARDELNDTIDRYVASGGTAINRGLNASLDVHDVKSNASRDRHVILLSDGQNSPGYGECDAAGFSGENAACRAQFDEWTLAGAREAADQDITVHTIAFGSSPDEQLMKDVANATGGTYSRATTGAELEAVFESIFQEITESEQIVNYPVSTEMTIDGTTFYPTAPGNTSGVAGVGDYTNLNDPSFTGEFTYATETGDGALMEVSAVRLSCEDWALTPIEQYDNATDETYNEVRCTNATAVNSTLPPSNVTVLLDGADVSGYRSSPDTWWQPDFYNDTLAPYRDGDELDLESNEALVVYEFADPRAATGSNRLVMRYRFGLPESAQAASVVDVTVTEVSIE</sequence>
<evidence type="ECO:0000313" key="3">
    <source>
        <dbReference type="EMBL" id="UWM54522.1"/>
    </source>
</evidence>
<keyword evidence="1" id="KW-0812">Transmembrane</keyword>
<evidence type="ECO:0000256" key="1">
    <source>
        <dbReference type="SAM" id="Phobius"/>
    </source>
</evidence>
<dbReference type="InterPro" id="IPR036465">
    <property type="entry name" value="vWFA_dom_sf"/>
</dbReference>
<dbReference type="RefSeq" id="WP_260593542.1">
    <property type="nucleotide sequence ID" value="NZ_CP104003.1"/>
</dbReference>
<dbReference type="GeneID" id="74944890"/>
<gene>
    <name evidence="3" type="ORF">N0B31_20670</name>
</gene>
<evidence type="ECO:0000259" key="2">
    <source>
        <dbReference type="PROSITE" id="PS50234"/>
    </source>
</evidence>
<protein>
    <submittedName>
        <fullName evidence="3">VWA domain-containing protein</fullName>
    </submittedName>
</protein>
<dbReference type="EMBL" id="CP104003">
    <property type="protein sequence ID" value="UWM54522.1"/>
    <property type="molecule type" value="Genomic_DNA"/>
</dbReference>